<feature type="region of interest" description="Disordered" evidence="6">
    <location>
        <begin position="369"/>
        <end position="498"/>
    </location>
</feature>
<feature type="compositionally biased region" description="Low complexity" evidence="6">
    <location>
        <begin position="389"/>
        <end position="404"/>
    </location>
</feature>
<sequence length="1253" mass="137237">MLFPKRMHVFFLIVILITLTACLGDENHSQPLDYLADRTCQPCPCDLASPVSRESCHMQHVRRMFRAQSRRLHQRLVAWRYLRASYCRRCKRSKGYTGPFSDSAGSQKTVLVNVQRSAFPAGSVSSSPEFLSDGNRLELPVNCGLERSLTLAAGGALKLNDGVGVAILLLLILPQVVCLRFMEYFVLKIFGRQKLKFKYNSEHNVNGFISYHENPGSLYDLRNAMSHGSTSKELKEILLKEYSSCNIESDIDEVRSEIHRKNAQKAEYCIPLFPKEVFTNQSKIYIIETLTVQSMSIPRLASYQRFPLATLPESTSTLRLAQAGFKYTGQGTRVVCDGCGSSFEIAELSEDPSSYFYHSVGCEFIEEAANDTSQRSPGQASHPSESECDPSVSSSASTPGSVGSNQLQPTFSGQAASSTHPDRPPPTSRHGAGASNTDGQPGDMDSGLDSICPSGHSTQCPAESVQLVSENKGETSGATAGEVKPNFQTPFEPQELGTSDQTLQDIEWLGPEATRSVSEMQDQAISGYNGSNSANSFSSVLVSASRYRRDEEITTRHFYGTEMFEAEFSLECQKPFRPEPKNVKDCEKNPGHFSYWSPVNLSPRTVPEFAASPTFIRFLSIVAELTVRVVVGFTSPARGRSPELDSYSRGLRYRTGTGSAIRELVFGEDDSGIDCDAEVTPQAPASVQPVAPTSTKTAASKSSSIFKRNLQKAPLKAVRKYASGLKKKKSLLYIETNRHVVFDDAEAAETTADFYFDQPDRRNVLSLKVSHVLHDVSLEGGNRSVLVCKTSDLAFVQSLRAKRRELELLVSQFPRATREGLLQHVLLVHHPHGGEKVFSFGKSIVKKYILEPATPESCSVNSASSGRIPDSRLSKLADLKHIPDDFSKTRKLLFYSVDTCRGSSGAPVIAFRHSGSTHPNGTPGLAMDLWMHEGKEISGPLNVSAMEACTAADLAPSAPRPRPPPLTLSLPSPGPVVRMQNPVYHFYSSLKKRLESFNCVLPHTFVHSVFELAKGGFFYAGYGDCVRCFYCGVGLKRWAAQDDIYVEHERLRPHCHFLILQLRAMGATRQAGRAAAGQLDGAEFCHPTPPTSPPLYDAAETVPSFVYCKPQLSTDYCGSNSSLVPSLSQRELTVCPVTCEHGSMDKQGRCGGGLLSSVPELSAVDTQANGASDANCHPVSDGGDMSHFQVSMLQTENAILERPLTCKVCNSAPVKELYLPCGHLDSCTDCTKYLDNCPTCCAQIKATVKVYFA</sequence>
<dbReference type="Gene3D" id="3.30.40.10">
    <property type="entry name" value="Zinc/RING finger domain, C3HC4 (zinc finger)"/>
    <property type="match status" value="1"/>
</dbReference>
<evidence type="ECO:0000256" key="1">
    <source>
        <dbReference type="ARBA" id="ARBA00006672"/>
    </source>
</evidence>
<feature type="compositionally biased region" description="Polar residues" evidence="6">
    <location>
        <begin position="486"/>
        <end position="498"/>
    </location>
</feature>
<feature type="chain" id="PRO_5018548176" description="RING-type domain-containing protein" evidence="7">
    <location>
        <begin position="25"/>
        <end position="1253"/>
    </location>
</feature>
<evidence type="ECO:0000256" key="5">
    <source>
        <dbReference type="PROSITE-ProRule" id="PRU00175"/>
    </source>
</evidence>
<keyword evidence="7" id="KW-0732">Signal</keyword>
<dbReference type="PROSITE" id="PS51257">
    <property type="entry name" value="PROKAR_LIPOPROTEIN"/>
    <property type="match status" value="1"/>
</dbReference>
<dbReference type="GO" id="GO:0051726">
    <property type="term" value="P:regulation of cell cycle"/>
    <property type="evidence" value="ECO:0007669"/>
    <property type="project" value="TreeGrafter"/>
</dbReference>
<dbReference type="PANTHER" id="PTHR10044">
    <property type="entry name" value="INHIBITOR OF APOPTOSIS"/>
    <property type="match status" value="1"/>
</dbReference>
<feature type="signal peptide" evidence="7">
    <location>
        <begin position="1"/>
        <end position="24"/>
    </location>
</feature>
<dbReference type="InterPro" id="IPR050784">
    <property type="entry name" value="IAP"/>
</dbReference>
<evidence type="ECO:0000256" key="2">
    <source>
        <dbReference type="ARBA" id="ARBA00022723"/>
    </source>
</evidence>
<evidence type="ECO:0000256" key="3">
    <source>
        <dbReference type="ARBA" id="ARBA00022771"/>
    </source>
</evidence>
<feature type="compositionally biased region" description="Polar residues" evidence="6">
    <location>
        <begin position="370"/>
        <end position="382"/>
    </location>
</feature>
<dbReference type="FunFam" id="1.10.1170.10:FF:000002">
    <property type="entry name" value="Baculoviral IAP repeat containing 7"/>
    <property type="match status" value="1"/>
</dbReference>
<evidence type="ECO:0000313" key="9">
    <source>
        <dbReference type="EMBL" id="RUS74063.1"/>
    </source>
</evidence>
<comment type="similarity">
    <text evidence="1">Belongs to the IAP family.</text>
</comment>
<dbReference type="PANTHER" id="PTHR10044:SF139">
    <property type="entry name" value="DEATH-ASSOCIATED INHIBITOR OF APOPTOSIS 2"/>
    <property type="match status" value="1"/>
</dbReference>
<dbReference type="Gene3D" id="1.10.1170.10">
    <property type="entry name" value="Inhibitor Of Apoptosis Protein (2mihbC-IAP-1), Chain A"/>
    <property type="match status" value="2"/>
</dbReference>
<evidence type="ECO:0000313" key="10">
    <source>
        <dbReference type="Proteomes" id="UP000271974"/>
    </source>
</evidence>
<accession>A0A3S1AWJ3</accession>
<gene>
    <name evidence="9" type="ORF">EGW08_018170</name>
</gene>
<dbReference type="GO" id="GO:0008270">
    <property type="term" value="F:zinc ion binding"/>
    <property type="evidence" value="ECO:0007669"/>
    <property type="project" value="UniProtKB-KW"/>
</dbReference>
<dbReference type="SUPFAM" id="SSF50494">
    <property type="entry name" value="Trypsin-like serine proteases"/>
    <property type="match status" value="1"/>
</dbReference>
<dbReference type="OrthoDB" id="8196455at2759"/>
<feature type="compositionally biased region" description="Polar residues" evidence="6">
    <location>
        <begin position="455"/>
        <end position="478"/>
    </location>
</feature>
<dbReference type="EMBL" id="RQTK01000870">
    <property type="protein sequence ID" value="RUS74063.1"/>
    <property type="molecule type" value="Genomic_DNA"/>
</dbReference>
<evidence type="ECO:0000256" key="4">
    <source>
        <dbReference type="ARBA" id="ARBA00022833"/>
    </source>
</evidence>
<dbReference type="GO" id="GO:0005634">
    <property type="term" value="C:nucleus"/>
    <property type="evidence" value="ECO:0007669"/>
    <property type="project" value="TreeGrafter"/>
</dbReference>
<dbReference type="SUPFAM" id="SSF57924">
    <property type="entry name" value="Inhibitor of apoptosis (IAP) repeat"/>
    <property type="match status" value="2"/>
</dbReference>
<dbReference type="GO" id="GO:0005737">
    <property type="term" value="C:cytoplasm"/>
    <property type="evidence" value="ECO:0007669"/>
    <property type="project" value="TreeGrafter"/>
</dbReference>
<dbReference type="InterPro" id="IPR001370">
    <property type="entry name" value="BIR_rpt"/>
</dbReference>
<dbReference type="PROSITE" id="PS50143">
    <property type="entry name" value="BIR_REPEAT_2"/>
    <property type="match status" value="2"/>
</dbReference>
<dbReference type="PROSITE" id="PS50089">
    <property type="entry name" value="ZF_RING_2"/>
    <property type="match status" value="1"/>
</dbReference>
<dbReference type="SMART" id="SM00238">
    <property type="entry name" value="BIR"/>
    <property type="match status" value="2"/>
</dbReference>
<keyword evidence="3 5" id="KW-0863">Zinc-finger</keyword>
<evidence type="ECO:0000256" key="7">
    <source>
        <dbReference type="SAM" id="SignalP"/>
    </source>
</evidence>
<dbReference type="Pfam" id="PF13920">
    <property type="entry name" value="zf-C3HC4_3"/>
    <property type="match status" value="1"/>
</dbReference>
<keyword evidence="2" id="KW-0479">Metal-binding</keyword>
<organism evidence="9 10">
    <name type="scientific">Elysia chlorotica</name>
    <name type="common">Eastern emerald elysia</name>
    <name type="synonym">Sea slug</name>
    <dbReference type="NCBI Taxonomy" id="188477"/>
    <lineage>
        <taxon>Eukaryota</taxon>
        <taxon>Metazoa</taxon>
        <taxon>Spiralia</taxon>
        <taxon>Lophotrochozoa</taxon>
        <taxon>Mollusca</taxon>
        <taxon>Gastropoda</taxon>
        <taxon>Heterobranchia</taxon>
        <taxon>Euthyneura</taxon>
        <taxon>Panpulmonata</taxon>
        <taxon>Sacoglossa</taxon>
        <taxon>Placobranchoidea</taxon>
        <taxon>Plakobranchidae</taxon>
        <taxon>Elysia</taxon>
    </lineage>
</organism>
<proteinExistence type="inferred from homology"/>
<reference evidence="9 10" key="1">
    <citation type="submission" date="2019-01" db="EMBL/GenBank/DDBJ databases">
        <title>A draft genome assembly of the solar-powered sea slug Elysia chlorotica.</title>
        <authorList>
            <person name="Cai H."/>
            <person name="Li Q."/>
            <person name="Fang X."/>
            <person name="Li J."/>
            <person name="Curtis N.E."/>
            <person name="Altenburger A."/>
            <person name="Shibata T."/>
            <person name="Feng M."/>
            <person name="Maeda T."/>
            <person name="Schwartz J.A."/>
            <person name="Shigenobu S."/>
            <person name="Lundholm N."/>
            <person name="Nishiyama T."/>
            <person name="Yang H."/>
            <person name="Hasebe M."/>
            <person name="Li S."/>
            <person name="Pierce S.K."/>
            <person name="Wang J."/>
        </authorList>
    </citation>
    <scope>NUCLEOTIDE SEQUENCE [LARGE SCALE GENOMIC DNA]</scope>
    <source>
        <strain evidence="9">EC2010</strain>
        <tissue evidence="9">Whole organism of an adult</tissue>
    </source>
</reference>
<protein>
    <recommendedName>
        <fullName evidence="8">RING-type domain-containing protein</fullName>
    </recommendedName>
</protein>
<dbReference type="STRING" id="188477.A0A3S1AWJ3"/>
<dbReference type="InterPro" id="IPR001841">
    <property type="entry name" value="Znf_RING"/>
</dbReference>
<feature type="compositionally biased region" description="Polar residues" evidence="6">
    <location>
        <begin position="405"/>
        <end position="419"/>
    </location>
</feature>
<dbReference type="Proteomes" id="UP000271974">
    <property type="component" value="Unassembled WGS sequence"/>
</dbReference>
<evidence type="ECO:0000256" key="6">
    <source>
        <dbReference type="SAM" id="MobiDB-lite"/>
    </source>
</evidence>
<dbReference type="InterPro" id="IPR009003">
    <property type="entry name" value="Peptidase_S1_PA"/>
</dbReference>
<comment type="caution">
    <text evidence="9">The sequence shown here is derived from an EMBL/GenBank/DDBJ whole genome shotgun (WGS) entry which is preliminary data.</text>
</comment>
<dbReference type="CDD" id="cd00022">
    <property type="entry name" value="BIR"/>
    <property type="match status" value="1"/>
</dbReference>
<feature type="domain" description="RING-type" evidence="8">
    <location>
        <begin position="1206"/>
        <end position="1240"/>
    </location>
</feature>
<dbReference type="Pfam" id="PF00653">
    <property type="entry name" value="BIR"/>
    <property type="match status" value="2"/>
</dbReference>
<keyword evidence="10" id="KW-1185">Reference proteome</keyword>
<keyword evidence="4" id="KW-0862">Zinc</keyword>
<name>A0A3S1AWJ3_ELYCH</name>
<evidence type="ECO:0000259" key="8">
    <source>
        <dbReference type="PROSITE" id="PS50089"/>
    </source>
</evidence>
<dbReference type="InterPro" id="IPR013083">
    <property type="entry name" value="Znf_RING/FYVE/PHD"/>
</dbReference>
<dbReference type="AlphaFoldDB" id="A0A3S1AWJ3"/>